<name>A0A229UP68_9BACL</name>
<sequence length="429" mass="49190">MVVITEEVVARSELGTLKKQSTLIEPGEIHADYIKHLTSIDGAIYFDVHGACHGIGVILDGIAAPGYGDASRGARFNSAHRYLAKLKSLEEPVPCVIAIISEDGMVNLIPELDNEDKIFELVQEIIDIINKQDKSSEIELSLKEKELQGFEAVDYHLYFKIARAFFRKKIYAKSVEYCELAFRCAGEQHFVLAEYHNLQGDCHYFLDTPEHFEEAIFCYQQAVHLTKKPEELFTYYKNLGYAHNALRNLYAKSDKDKYVNAMNQVIQAINTAEEIAVEHDLGTLSAYCFNIRGLSQDLLGRETAIKDTKRQHRLKAIEDYSKAIELIGDNSVYYWNRALTFQQLSMNKDAIDDFIQAEFLSTDQKYLEAIDDLLKKNHDLWPQAVKFYHEHKEQYDERAELAELIGNYEQSLKEQNQEVPEVAPAKEEP</sequence>
<dbReference type="AlphaFoldDB" id="A0A229UP68"/>
<evidence type="ECO:0000259" key="1">
    <source>
        <dbReference type="PROSITE" id="PS51794"/>
    </source>
</evidence>
<comment type="caution">
    <text evidence="2">The sequence shown here is derived from an EMBL/GenBank/DDBJ whole genome shotgun (WGS) entry which is preliminary data.</text>
</comment>
<dbReference type="Gene3D" id="1.25.40.10">
    <property type="entry name" value="Tetratricopeptide repeat domain"/>
    <property type="match status" value="2"/>
</dbReference>
<reference evidence="2 3" key="1">
    <citation type="submission" date="2017-07" db="EMBL/GenBank/DDBJ databases">
        <title>Genome sequencing and assembly of Paenibacillus rigui.</title>
        <authorList>
            <person name="Mayilraj S."/>
        </authorList>
    </citation>
    <scope>NUCLEOTIDE SEQUENCE [LARGE SCALE GENOMIC DNA]</scope>
    <source>
        <strain evidence="2 3">JCM 16352</strain>
    </source>
</reference>
<evidence type="ECO:0000313" key="2">
    <source>
        <dbReference type="EMBL" id="OXM85256.1"/>
    </source>
</evidence>
<dbReference type="OrthoDB" id="5569081at2"/>
<dbReference type="Proteomes" id="UP000215509">
    <property type="component" value="Unassembled WGS sequence"/>
</dbReference>
<dbReference type="PROSITE" id="PS51794">
    <property type="entry name" value="DAC"/>
    <property type="match status" value="1"/>
</dbReference>
<dbReference type="SUPFAM" id="SSF48452">
    <property type="entry name" value="TPR-like"/>
    <property type="match status" value="1"/>
</dbReference>
<protein>
    <recommendedName>
        <fullName evidence="1">DAC domain-containing protein</fullName>
    </recommendedName>
</protein>
<dbReference type="SMART" id="SM00028">
    <property type="entry name" value="TPR"/>
    <property type="match status" value="4"/>
</dbReference>
<dbReference type="EMBL" id="NMQW01000023">
    <property type="protein sequence ID" value="OXM85256.1"/>
    <property type="molecule type" value="Genomic_DNA"/>
</dbReference>
<evidence type="ECO:0000313" key="3">
    <source>
        <dbReference type="Proteomes" id="UP000215509"/>
    </source>
</evidence>
<dbReference type="RefSeq" id="WP_094016020.1">
    <property type="nucleotide sequence ID" value="NZ_NMQW01000023.1"/>
</dbReference>
<feature type="domain" description="DAC" evidence="1">
    <location>
        <begin position="1"/>
        <end position="120"/>
    </location>
</feature>
<organism evidence="2 3">
    <name type="scientific">Paenibacillus rigui</name>
    <dbReference type="NCBI Taxonomy" id="554312"/>
    <lineage>
        <taxon>Bacteria</taxon>
        <taxon>Bacillati</taxon>
        <taxon>Bacillota</taxon>
        <taxon>Bacilli</taxon>
        <taxon>Bacillales</taxon>
        <taxon>Paenibacillaceae</taxon>
        <taxon>Paenibacillus</taxon>
    </lineage>
</organism>
<dbReference type="InterPro" id="IPR011990">
    <property type="entry name" value="TPR-like_helical_dom_sf"/>
</dbReference>
<dbReference type="InterPro" id="IPR003390">
    <property type="entry name" value="DNA_integrity_scan_DisA_N"/>
</dbReference>
<dbReference type="InterPro" id="IPR019734">
    <property type="entry name" value="TPR_rpt"/>
</dbReference>
<proteinExistence type="predicted"/>
<gene>
    <name evidence="2" type="ORF">CF651_16810</name>
</gene>
<keyword evidence="3" id="KW-1185">Reference proteome</keyword>
<accession>A0A229UP68</accession>